<gene>
    <name evidence="6" type="ORF">B0J12DRAFT_602831</name>
</gene>
<evidence type="ECO:0000259" key="5">
    <source>
        <dbReference type="PROSITE" id="PS00624"/>
    </source>
</evidence>
<dbReference type="PANTHER" id="PTHR11552:SF115">
    <property type="entry name" value="DEHYDROGENASE XPTC-RELATED"/>
    <property type="match status" value="1"/>
</dbReference>
<dbReference type="Gene3D" id="3.50.50.60">
    <property type="entry name" value="FAD/NAD(P)-binding domain"/>
    <property type="match status" value="1"/>
</dbReference>
<dbReference type="SUPFAM" id="SSF51905">
    <property type="entry name" value="FAD/NAD(P)-binding domain"/>
    <property type="match status" value="1"/>
</dbReference>
<dbReference type="InterPro" id="IPR007867">
    <property type="entry name" value="GMC_OxRtase_C"/>
</dbReference>
<reference evidence="6 7" key="1">
    <citation type="journal article" date="2021" name="Nat. Commun.">
        <title>Genetic determinants of endophytism in the Arabidopsis root mycobiome.</title>
        <authorList>
            <person name="Mesny F."/>
            <person name="Miyauchi S."/>
            <person name="Thiergart T."/>
            <person name="Pickel B."/>
            <person name="Atanasova L."/>
            <person name="Karlsson M."/>
            <person name="Huettel B."/>
            <person name="Barry K.W."/>
            <person name="Haridas S."/>
            <person name="Chen C."/>
            <person name="Bauer D."/>
            <person name="Andreopoulos W."/>
            <person name="Pangilinan J."/>
            <person name="LaButti K."/>
            <person name="Riley R."/>
            <person name="Lipzen A."/>
            <person name="Clum A."/>
            <person name="Drula E."/>
            <person name="Henrissat B."/>
            <person name="Kohler A."/>
            <person name="Grigoriev I.V."/>
            <person name="Martin F.M."/>
            <person name="Hacquard S."/>
        </authorList>
    </citation>
    <scope>NUCLEOTIDE SEQUENCE [LARGE SCALE GENOMIC DNA]</scope>
    <source>
        <strain evidence="6 7">MPI-SDFR-AT-0080</strain>
    </source>
</reference>
<comment type="similarity">
    <text evidence="1 2">Belongs to the GMC oxidoreductase family.</text>
</comment>
<dbReference type="Gene3D" id="3.30.560.10">
    <property type="entry name" value="Glucose Oxidase, domain 3"/>
    <property type="match status" value="1"/>
</dbReference>
<feature type="chain" id="PRO_5047480848" evidence="3">
    <location>
        <begin position="30"/>
        <end position="638"/>
    </location>
</feature>
<evidence type="ECO:0000313" key="7">
    <source>
        <dbReference type="Proteomes" id="UP000774617"/>
    </source>
</evidence>
<dbReference type="PROSITE" id="PS00623">
    <property type="entry name" value="GMC_OXRED_1"/>
    <property type="match status" value="1"/>
</dbReference>
<organism evidence="6 7">
    <name type="scientific">Macrophomina phaseolina</name>
    <dbReference type="NCBI Taxonomy" id="35725"/>
    <lineage>
        <taxon>Eukaryota</taxon>
        <taxon>Fungi</taxon>
        <taxon>Dikarya</taxon>
        <taxon>Ascomycota</taxon>
        <taxon>Pezizomycotina</taxon>
        <taxon>Dothideomycetes</taxon>
        <taxon>Dothideomycetes incertae sedis</taxon>
        <taxon>Botryosphaeriales</taxon>
        <taxon>Botryosphaeriaceae</taxon>
        <taxon>Macrophomina</taxon>
    </lineage>
</organism>
<dbReference type="PANTHER" id="PTHR11552">
    <property type="entry name" value="GLUCOSE-METHANOL-CHOLINE GMC OXIDOREDUCTASE"/>
    <property type="match status" value="1"/>
</dbReference>
<feature type="domain" description="Glucose-methanol-choline oxidoreductase N-terminal" evidence="5">
    <location>
        <begin position="310"/>
        <end position="324"/>
    </location>
</feature>
<evidence type="ECO:0000256" key="2">
    <source>
        <dbReference type="RuleBase" id="RU003968"/>
    </source>
</evidence>
<dbReference type="PROSITE" id="PS00624">
    <property type="entry name" value="GMC_OXRED_2"/>
    <property type="match status" value="1"/>
</dbReference>
<comment type="caution">
    <text evidence="6">The sequence shown here is derived from an EMBL/GenBank/DDBJ whole genome shotgun (WGS) entry which is preliminary data.</text>
</comment>
<dbReference type="Proteomes" id="UP000774617">
    <property type="component" value="Unassembled WGS sequence"/>
</dbReference>
<dbReference type="Pfam" id="PF05199">
    <property type="entry name" value="GMC_oxred_C"/>
    <property type="match status" value="1"/>
</dbReference>
<dbReference type="InterPro" id="IPR012132">
    <property type="entry name" value="GMC_OxRdtase"/>
</dbReference>
<protein>
    <submittedName>
        <fullName evidence="6">Alcohol oxidase</fullName>
    </submittedName>
</protein>
<dbReference type="InterPro" id="IPR000172">
    <property type="entry name" value="GMC_OxRdtase_N"/>
</dbReference>
<proteinExistence type="inferred from homology"/>
<evidence type="ECO:0000256" key="1">
    <source>
        <dbReference type="ARBA" id="ARBA00010790"/>
    </source>
</evidence>
<evidence type="ECO:0000313" key="6">
    <source>
        <dbReference type="EMBL" id="KAH7045851.1"/>
    </source>
</evidence>
<dbReference type="InterPro" id="IPR036188">
    <property type="entry name" value="FAD/NAD-bd_sf"/>
</dbReference>
<sequence>MPPFLSWTSALSISVLSSSLLLTPQPTLASILPRQSNVASYDFIIVGGGTAGLALSARLSAALPTSSILILEAGPSALDADGINIAGKRGTTIGGAYDWNLTSTVQALGGNRRWTQTRGRVLGGSSALNLMCWNRATVAEYDVWGGPEFGDGEEWAWEGMYQAMLAVENFTRPTSEQEVLEGNEVYGEDGVAYGGPLQTVVNAKVPAQQRAFHPAMRSLGIQDNFESLNGTVLGTMRQPSSVRARDYTRSYSAAYLAVAGPNLKVETDATVVKVNFSEEKDSDGNLIATGVTLANGTTISAAKEVILSAGSLLTPPLLEASGIGNSSILSSAGIETLVDLPGVGENLQDHMRIQTSYQLKSNYTSFDKLRYNATYAAEQLALWKSGIRGGAYDYTGSSYAYMTWAQTFGANSSTTSSLLSLASAATDPSDPIDAAKLALLADPTVPNFEIIFSDGFTGARGYPSANSSLYGQGFFTLIGALQHTFSRGSVHVNASAQLPALAPVIDPRYFAKRYDKAALVAMARHLRAVAHTPPIAALWQAEYEPGVELVPEGASDEEWEAYVDVAAATVYHPMGTAAMMRRELGGVVDPRLRVYGTANVRVVDASVMPTQLSAHIQTAVYGIAERAAREIAGQWADE</sequence>
<keyword evidence="7" id="KW-1185">Reference proteome</keyword>
<evidence type="ECO:0000256" key="3">
    <source>
        <dbReference type="SAM" id="SignalP"/>
    </source>
</evidence>
<dbReference type="Pfam" id="PF00732">
    <property type="entry name" value="GMC_oxred_N"/>
    <property type="match status" value="1"/>
</dbReference>
<keyword evidence="3" id="KW-0732">Signal</keyword>
<feature type="domain" description="Glucose-methanol-choline oxidoreductase N-terminal" evidence="4">
    <location>
        <begin position="119"/>
        <end position="142"/>
    </location>
</feature>
<dbReference type="SUPFAM" id="SSF54373">
    <property type="entry name" value="FAD-linked reductases, C-terminal domain"/>
    <property type="match status" value="1"/>
</dbReference>
<evidence type="ECO:0000259" key="4">
    <source>
        <dbReference type="PROSITE" id="PS00623"/>
    </source>
</evidence>
<dbReference type="EMBL" id="JAGTJR010000018">
    <property type="protein sequence ID" value="KAH7045851.1"/>
    <property type="molecule type" value="Genomic_DNA"/>
</dbReference>
<keyword evidence="2" id="KW-0274">FAD</keyword>
<name>A0ABQ8G5V3_9PEZI</name>
<accession>A0ABQ8G5V3</accession>
<dbReference type="PIRSF" id="PIRSF000137">
    <property type="entry name" value="Alcohol_oxidase"/>
    <property type="match status" value="1"/>
</dbReference>
<keyword evidence="2" id="KW-0285">Flavoprotein</keyword>
<feature type="signal peptide" evidence="3">
    <location>
        <begin position="1"/>
        <end position="29"/>
    </location>
</feature>